<protein>
    <submittedName>
        <fullName evidence="4">Response regulator</fullName>
    </submittedName>
</protein>
<dbReference type="InterPro" id="IPR001789">
    <property type="entry name" value="Sig_transdc_resp-reg_receiver"/>
</dbReference>
<dbReference type="InterPro" id="IPR050595">
    <property type="entry name" value="Bact_response_regulator"/>
</dbReference>
<dbReference type="SMART" id="SM00448">
    <property type="entry name" value="REC"/>
    <property type="match status" value="1"/>
</dbReference>
<dbReference type="PANTHER" id="PTHR44591">
    <property type="entry name" value="STRESS RESPONSE REGULATOR PROTEIN 1"/>
    <property type="match status" value="1"/>
</dbReference>
<dbReference type="EMBL" id="JAAATW010000001">
    <property type="protein sequence ID" value="NBE06260.1"/>
    <property type="molecule type" value="Genomic_DNA"/>
</dbReference>
<sequence>MRVVCVDDDPIFLAIVAEFLAALNLQVVAAFDDPVVALRAIEAGQADADLFLLDLEMPGMTGAQLCAALRALPEHQMTPIIMISSVTERARVKEALEAGANDFLHKPLENVELGARLSMVERILHERSQSAALRDEIGSLRAKPGFGFGFEDAVLPNAEEGLVDYLVLENHLEELGWSGLPGTVVICFRLRNALWAFGHLERLDYYDFLAEAAELILDALPAAQYRLAYAGSGDFIAVLDRGSHVDPVELQLAVQAARGSMWEAYRSLDIPAPEIAVGMPVQAPILGAVPMRLMRAARMQVVAGDPTMPSALLPMVPGQARRGVALRH</sequence>
<dbReference type="Gene3D" id="3.40.50.2300">
    <property type="match status" value="1"/>
</dbReference>
<dbReference type="PANTHER" id="PTHR44591:SF3">
    <property type="entry name" value="RESPONSE REGULATORY DOMAIN-CONTAINING PROTEIN"/>
    <property type="match status" value="1"/>
</dbReference>
<evidence type="ECO:0000313" key="4">
    <source>
        <dbReference type="EMBL" id="NBE06260.1"/>
    </source>
</evidence>
<feature type="modified residue" description="4-aspartylphosphate" evidence="2">
    <location>
        <position position="54"/>
    </location>
</feature>
<proteinExistence type="predicted"/>
<dbReference type="SUPFAM" id="SSF52172">
    <property type="entry name" value="CheY-like"/>
    <property type="match status" value="1"/>
</dbReference>
<dbReference type="PROSITE" id="PS50110">
    <property type="entry name" value="RESPONSE_REGULATORY"/>
    <property type="match status" value="1"/>
</dbReference>
<dbReference type="Proteomes" id="UP001517376">
    <property type="component" value="Unassembled WGS sequence"/>
</dbReference>
<keyword evidence="1 2" id="KW-0597">Phosphoprotein</keyword>
<evidence type="ECO:0000313" key="5">
    <source>
        <dbReference type="Proteomes" id="UP001517376"/>
    </source>
</evidence>
<evidence type="ECO:0000256" key="1">
    <source>
        <dbReference type="ARBA" id="ARBA00022553"/>
    </source>
</evidence>
<accession>A0ABW9Y306</accession>
<comment type="caution">
    <text evidence="4">The sequence shown here is derived from an EMBL/GenBank/DDBJ whole genome shotgun (WGS) entry which is preliminary data.</text>
</comment>
<dbReference type="InterPro" id="IPR011006">
    <property type="entry name" value="CheY-like_superfamily"/>
</dbReference>
<name>A0ABW9Y306_9RHOB</name>
<evidence type="ECO:0000259" key="3">
    <source>
        <dbReference type="PROSITE" id="PS50110"/>
    </source>
</evidence>
<dbReference type="Pfam" id="PF00072">
    <property type="entry name" value="Response_reg"/>
    <property type="match status" value="1"/>
</dbReference>
<evidence type="ECO:0000256" key="2">
    <source>
        <dbReference type="PROSITE-ProRule" id="PRU00169"/>
    </source>
</evidence>
<keyword evidence="5" id="KW-1185">Reference proteome</keyword>
<gene>
    <name evidence="4" type="ORF">GU920_01845</name>
</gene>
<feature type="domain" description="Response regulatory" evidence="3">
    <location>
        <begin position="2"/>
        <end position="121"/>
    </location>
</feature>
<organism evidence="4 5">
    <name type="scientific">Paragemmobacter ruber</name>
    <dbReference type="NCBI Taxonomy" id="1985673"/>
    <lineage>
        <taxon>Bacteria</taxon>
        <taxon>Pseudomonadati</taxon>
        <taxon>Pseudomonadota</taxon>
        <taxon>Alphaproteobacteria</taxon>
        <taxon>Rhodobacterales</taxon>
        <taxon>Paracoccaceae</taxon>
        <taxon>Paragemmobacter</taxon>
    </lineage>
</organism>
<reference evidence="5" key="1">
    <citation type="submission" date="2020-01" db="EMBL/GenBank/DDBJ databases">
        <title>Sphingomonas sp. strain CSW-10.</title>
        <authorList>
            <person name="Chen W.-M."/>
        </authorList>
    </citation>
    <scope>NUCLEOTIDE SEQUENCE [LARGE SCALE GENOMIC DNA]</scope>
    <source>
        <strain evidence="5">CCP-1</strain>
    </source>
</reference>
<dbReference type="RefSeq" id="WP_161765278.1">
    <property type="nucleotide sequence ID" value="NZ_JAAATW010000001.1"/>
</dbReference>